<comment type="caution">
    <text evidence="2">The sequence shown here is derived from an EMBL/GenBank/DDBJ whole genome shotgun (WGS) entry which is preliminary data.</text>
</comment>
<evidence type="ECO:0000259" key="1">
    <source>
        <dbReference type="Pfam" id="PF24626"/>
    </source>
</evidence>
<name>A0A5B6WIA7_9ROSI</name>
<dbReference type="AlphaFoldDB" id="A0A5B6WIA7"/>
<organism evidence="2 3">
    <name type="scientific">Gossypium australe</name>
    <dbReference type="NCBI Taxonomy" id="47621"/>
    <lineage>
        <taxon>Eukaryota</taxon>
        <taxon>Viridiplantae</taxon>
        <taxon>Streptophyta</taxon>
        <taxon>Embryophyta</taxon>
        <taxon>Tracheophyta</taxon>
        <taxon>Spermatophyta</taxon>
        <taxon>Magnoliopsida</taxon>
        <taxon>eudicotyledons</taxon>
        <taxon>Gunneridae</taxon>
        <taxon>Pentapetalae</taxon>
        <taxon>rosids</taxon>
        <taxon>malvids</taxon>
        <taxon>Malvales</taxon>
        <taxon>Malvaceae</taxon>
        <taxon>Malvoideae</taxon>
        <taxon>Gossypium</taxon>
    </lineage>
</organism>
<dbReference type="EMBL" id="SMMG02000003">
    <property type="protein sequence ID" value="KAA3480622.1"/>
    <property type="molecule type" value="Genomic_DNA"/>
</dbReference>
<protein>
    <submittedName>
        <fullName evidence="2">Reverse transcriptase</fullName>
    </submittedName>
</protein>
<evidence type="ECO:0000313" key="2">
    <source>
        <dbReference type="EMBL" id="KAA3480622.1"/>
    </source>
</evidence>
<keyword evidence="2" id="KW-0808">Transferase</keyword>
<gene>
    <name evidence="2" type="ORF">EPI10_021042</name>
</gene>
<accession>A0A5B6WIA7</accession>
<sequence length="138" mass="16252">MAPFEAFYGIKCKTPLYWSELSESKMKVLRFGRKRKLSLRFIRLYEIVERIDLVSYRLSLPSELEKIHNYRSDPSNVIPHSEIELQPDLSYFEEPVKILAWESCGIIKEKRSYWGNRGINKTTVSESIPSNNFEDEIS</sequence>
<dbReference type="PANTHER" id="PTHR46148">
    <property type="entry name" value="CHROMO DOMAIN-CONTAINING PROTEIN"/>
    <property type="match status" value="1"/>
</dbReference>
<keyword evidence="2" id="KW-0548">Nucleotidyltransferase</keyword>
<keyword evidence="3" id="KW-1185">Reference proteome</keyword>
<proteinExistence type="predicted"/>
<feature type="domain" description="Tf2-1-like SH3-like" evidence="1">
    <location>
        <begin position="27"/>
        <end position="68"/>
    </location>
</feature>
<dbReference type="PANTHER" id="PTHR46148:SF44">
    <property type="entry name" value="GAG-POL POLYPROTEIN"/>
    <property type="match status" value="1"/>
</dbReference>
<dbReference type="OrthoDB" id="998764at2759"/>
<reference evidence="3" key="1">
    <citation type="journal article" date="2019" name="Plant Biotechnol. J.">
        <title>Genome sequencing of the Australian wild diploid species Gossypium australe highlights disease resistance and delayed gland morphogenesis.</title>
        <authorList>
            <person name="Cai Y."/>
            <person name="Cai X."/>
            <person name="Wang Q."/>
            <person name="Wang P."/>
            <person name="Zhang Y."/>
            <person name="Cai C."/>
            <person name="Xu Y."/>
            <person name="Wang K."/>
            <person name="Zhou Z."/>
            <person name="Wang C."/>
            <person name="Geng S."/>
            <person name="Li B."/>
            <person name="Dong Q."/>
            <person name="Hou Y."/>
            <person name="Wang H."/>
            <person name="Ai P."/>
            <person name="Liu Z."/>
            <person name="Yi F."/>
            <person name="Sun M."/>
            <person name="An G."/>
            <person name="Cheng J."/>
            <person name="Zhang Y."/>
            <person name="Shi Q."/>
            <person name="Xie Y."/>
            <person name="Shi X."/>
            <person name="Chang Y."/>
            <person name="Huang F."/>
            <person name="Chen Y."/>
            <person name="Hong S."/>
            <person name="Mi L."/>
            <person name="Sun Q."/>
            <person name="Zhang L."/>
            <person name="Zhou B."/>
            <person name="Peng R."/>
            <person name="Zhang X."/>
            <person name="Liu F."/>
        </authorList>
    </citation>
    <scope>NUCLEOTIDE SEQUENCE [LARGE SCALE GENOMIC DNA]</scope>
    <source>
        <strain evidence="3">cv. PA1801</strain>
    </source>
</reference>
<dbReference type="Proteomes" id="UP000325315">
    <property type="component" value="Unassembled WGS sequence"/>
</dbReference>
<dbReference type="GO" id="GO:0003964">
    <property type="term" value="F:RNA-directed DNA polymerase activity"/>
    <property type="evidence" value="ECO:0007669"/>
    <property type="project" value="UniProtKB-KW"/>
</dbReference>
<evidence type="ECO:0000313" key="3">
    <source>
        <dbReference type="Proteomes" id="UP000325315"/>
    </source>
</evidence>
<dbReference type="InterPro" id="IPR056924">
    <property type="entry name" value="SH3_Tf2-1"/>
</dbReference>
<dbReference type="Pfam" id="PF24626">
    <property type="entry name" value="SH3_Tf2-1"/>
    <property type="match status" value="1"/>
</dbReference>
<keyword evidence="2" id="KW-0695">RNA-directed DNA polymerase</keyword>